<reference evidence="3" key="2">
    <citation type="submission" date="2020-05" db="UniProtKB">
        <authorList>
            <consortium name="EnsemblMetazoa"/>
        </authorList>
    </citation>
    <scope>IDENTIFICATION</scope>
    <source>
        <strain evidence="3">wikel</strain>
    </source>
</reference>
<evidence type="ECO:0000313" key="3">
    <source>
        <dbReference type="EnsemblMetazoa" id="ISCW000463-PA"/>
    </source>
</evidence>
<reference evidence="2 4" key="1">
    <citation type="submission" date="2008-03" db="EMBL/GenBank/DDBJ databases">
        <title>Annotation of Ixodes scapularis.</title>
        <authorList>
            <consortium name="Ixodes scapularis Genome Project Consortium"/>
            <person name="Caler E."/>
            <person name="Hannick L.I."/>
            <person name="Bidwell S."/>
            <person name="Joardar V."/>
            <person name="Thiagarajan M."/>
            <person name="Amedeo P."/>
            <person name="Galinsky K.J."/>
            <person name="Schobel S."/>
            <person name="Inman J."/>
            <person name="Hostetler J."/>
            <person name="Miller J."/>
            <person name="Hammond M."/>
            <person name="Megy K."/>
            <person name="Lawson D."/>
            <person name="Kodira C."/>
            <person name="Sutton G."/>
            <person name="Meyer J."/>
            <person name="Hill C.A."/>
            <person name="Birren B."/>
            <person name="Nene V."/>
            <person name="Collins F."/>
            <person name="Alarcon-Chaidez F."/>
            <person name="Wikel S."/>
            <person name="Strausberg R."/>
        </authorList>
    </citation>
    <scope>NUCLEOTIDE SEQUENCE [LARGE SCALE GENOMIC DNA]</scope>
    <source>
        <strain evidence="4">Wikel</strain>
        <strain evidence="2">Wikel colony</strain>
    </source>
</reference>
<dbReference type="InParanoid" id="B7P6M9"/>
<dbReference type="Proteomes" id="UP000001555">
    <property type="component" value="Unassembled WGS sequence"/>
</dbReference>
<dbReference type="EMBL" id="DS646990">
    <property type="protein sequence ID" value="EEC02251.1"/>
    <property type="molecule type" value="Genomic_DNA"/>
</dbReference>
<feature type="region of interest" description="Disordered" evidence="1">
    <location>
        <begin position="1"/>
        <end position="20"/>
    </location>
</feature>
<dbReference type="EMBL" id="ABJB010661858">
    <property type="status" value="NOT_ANNOTATED_CDS"/>
    <property type="molecule type" value="Genomic_DNA"/>
</dbReference>
<gene>
    <name evidence="2" type="ORF">IscW_ISCW000463</name>
</gene>
<evidence type="ECO:0000313" key="2">
    <source>
        <dbReference type="EMBL" id="EEC02251.1"/>
    </source>
</evidence>
<dbReference type="HOGENOM" id="CLU_2925153_0_0_1"/>
<evidence type="ECO:0000256" key="1">
    <source>
        <dbReference type="SAM" id="MobiDB-lite"/>
    </source>
</evidence>
<evidence type="ECO:0000313" key="4">
    <source>
        <dbReference type="Proteomes" id="UP000001555"/>
    </source>
</evidence>
<dbReference type="VEuPathDB" id="VectorBase:ISCW000463"/>
<protein>
    <submittedName>
        <fullName evidence="2 3">Uncharacterized protein</fullName>
    </submittedName>
</protein>
<proteinExistence type="predicted"/>
<keyword evidence="4" id="KW-1185">Reference proteome</keyword>
<dbReference type="AlphaFoldDB" id="B7P6M9"/>
<accession>B7P6M9</accession>
<sequence length="61" mass="6739">MRVLRTRGKRPQLRTPGLSSLPGRLLATGRSAAKASLRSGLAYLFWAESQTVNSDETPTYF</sequence>
<feature type="compositionally biased region" description="Basic residues" evidence="1">
    <location>
        <begin position="1"/>
        <end position="12"/>
    </location>
</feature>
<dbReference type="EnsemblMetazoa" id="ISCW000463-RA">
    <property type="protein sequence ID" value="ISCW000463-PA"/>
    <property type="gene ID" value="ISCW000463"/>
</dbReference>
<dbReference type="PaxDb" id="6945-B7P6M9"/>
<name>B7P6M9_IXOSC</name>
<organism>
    <name type="scientific">Ixodes scapularis</name>
    <name type="common">Black-legged tick</name>
    <name type="synonym">Deer tick</name>
    <dbReference type="NCBI Taxonomy" id="6945"/>
    <lineage>
        <taxon>Eukaryota</taxon>
        <taxon>Metazoa</taxon>
        <taxon>Ecdysozoa</taxon>
        <taxon>Arthropoda</taxon>
        <taxon>Chelicerata</taxon>
        <taxon>Arachnida</taxon>
        <taxon>Acari</taxon>
        <taxon>Parasitiformes</taxon>
        <taxon>Ixodida</taxon>
        <taxon>Ixodoidea</taxon>
        <taxon>Ixodidae</taxon>
        <taxon>Ixodinae</taxon>
        <taxon>Ixodes</taxon>
    </lineage>
</organism>